<dbReference type="Proteomes" id="UP000008370">
    <property type="component" value="Unassembled WGS sequence"/>
</dbReference>
<reference evidence="1 2" key="1">
    <citation type="journal article" date="2012" name="BMC Genomics">
        <title>Comparative genomics of the white-rot fungi, Phanerochaete carnosa and P. chrysosporium, to elucidate the genetic basis of the distinct wood types they colonize.</title>
        <authorList>
            <person name="Suzuki H."/>
            <person name="MacDonald J."/>
            <person name="Syed K."/>
            <person name="Salamov A."/>
            <person name="Hori C."/>
            <person name="Aerts A."/>
            <person name="Henrissat B."/>
            <person name="Wiebenga A."/>
            <person name="vanKuyk P.A."/>
            <person name="Barry K."/>
            <person name="Lindquist E."/>
            <person name="LaButti K."/>
            <person name="Lapidus A."/>
            <person name="Lucas S."/>
            <person name="Coutinho P."/>
            <person name="Gong Y."/>
            <person name="Samejima M."/>
            <person name="Mahadevan R."/>
            <person name="Abou-Zaid M."/>
            <person name="de Vries R.P."/>
            <person name="Igarashi K."/>
            <person name="Yadav J.S."/>
            <person name="Grigoriev I.V."/>
            <person name="Master E.R."/>
        </authorList>
    </citation>
    <scope>NUCLEOTIDE SEQUENCE [LARGE SCALE GENOMIC DNA]</scope>
    <source>
        <strain evidence="1 2">HHB-10118-sp</strain>
    </source>
</reference>
<dbReference type="KEGG" id="pco:PHACADRAFT_170621"/>
<evidence type="ECO:0000313" key="1">
    <source>
        <dbReference type="EMBL" id="EKM60045.1"/>
    </source>
</evidence>
<dbReference type="OrthoDB" id="2804728at2759"/>
<sequence>MAEHDPWSPINHNVSDAMRTANDDHGWMTISWVCRCWRVIVLNAPVLWTKIRVTDPIDSVKAYLERSQEAPLSILGRLQFHREDKVKCIASPHTWSLGWRG</sequence>
<dbReference type="EMBL" id="JH930469">
    <property type="protein sequence ID" value="EKM60045.1"/>
    <property type="molecule type" value="Genomic_DNA"/>
</dbReference>
<evidence type="ECO:0000313" key="2">
    <source>
        <dbReference type="Proteomes" id="UP000008370"/>
    </source>
</evidence>
<dbReference type="RefSeq" id="XP_007392593.1">
    <property type="nucleotide sequence ID" value="XM_007392531.1"/>
</dbReference>
<accession>K5WKV0</accession>
<dbReference type="AlphaFoldDB" id="K5WKV0"/>
<dbReference type="InParanoid" id="K5WKV0"/>
<evidence type="ECO:0008006" key="3">
    <source>
        <dbReference type="Google" id="ProtNLM"/>
    </source>
</evidence>
<organism evidence="1 2">
    <name type="scientific">Phanerochaete carnosa (strain HHB-10118-sp)</name>
    <name type="common">White-rot fungus</name>
    <name type="synonym">Peniophora carnosa</name>
    <dbReference type="NCBI Taxonomy" id="650164"/>
    <lineage>
        <taxon>Eukaryota</taxon>
        <taxon>Fungi</taxon>
        <taxon>Dikarya</taxon>
        <taxon>Basidiomycota</taxon>
        <taxon>Agaricomycotina</taxon>
        <taxon>Agaricomycetes</taxon>
        <taxon>Polyporales</taxon>
        <taxon>Phanerochaetaceae</taxon>
        <taxon>Phanerochaete</taxon>
    </lineage>
</organism>
<protein>
    <recommendedName>
        <fullName evidence="3">F-box domain-containing protein</fullName>
    </recommendedName>
</protein>
<dbReference type="GeneID" id="18909519"/>
<keyword evidence="2" id="KW-1185">Reference proteome</keyword>
<proteinExistence type="predicted"/>
<dbReference type="HOGENOM" id="CLU_2307049_0_0_1"/>
<gene>
    <name evidence="1" type="ORF">PHACADRAFT_170621</name>
</gene>
<name>K5WKV0_PHACS</name>